<organism evidence="1 2">
    <name type="scientific">Knufia fluminis</name>
    <dbReference type="NCBI Taxonomy" id="191047"/>
    <lineage>
        <taxon>Eukaryota</taxon>
        <taxon>Fungi</taxon>
        <taxon>Dikarya</taxon>
        <taxon>Ascomycota</taxon>
        <taxon>Pezizomycotina</taxon>
        <taxon>Eurotiomycetes</taxon>
        <taxon>Chaetothyriomycetidae</taxon>
        <taxon>Chaetothyriales</taxon>
        <taxon>Trichomeriaceae</taxon>
        <taxon>Knufia</taxon>
    </lineage>
</organism>
<proteinExistence type="predicted"/>
<keyword evidence="2" id="KW-1185">Reference proteome</keyword>
<evidence type="ECO:0000313" key="1">
    <source>
        <dbReference type="EMBL" id="KAK5958166.1"/>
    </source>
</evidence>
<accession>A0AAN8FGJ7</accession>
<dbReference type="Proteomes" id="UP001316803">
    <property type="component" value="Unassembled WGS sequence"/>
</dbReference>
<sequence length="75" mass="8126">MGFGTGGQGKNVLVQSLQASPSYPTNHEVKIVKTQDAYVGAYSLVASVFGRRIRARFFTALGTMGERAMKTTKEL</sequence>
<dbReference type="AlphaFoldDB" id="A0AAN8FGJ7"/>
<dbReference type="EMBL" id="JAKLMC020000001">
    <property type="protein sequence ID" value="KAK5958166.1"/>
    <property type="molecule type" value="Genomic_DNA"/>
</dbReference>
<name>A0AAN8FGJ7_9EURO</name>
<reference evidence="1 2" key="1">
    <citation type="submission" date="2022-12" db="EMBL/GenBank/DDBJ databases">
        <title>Genomic features and morphological characterization of a novel Knufia sp. strain isolated from spacecraft assembly facility.</title>
        <authorList>
            <person name="Teixeira M."/>
            <person name="Chander A.M."/>
            <person name="Stajich J.E."/>
            <person name="Venkateswaran K."/>
        </authorList>
    </citation>
    <scope>NUCLEOTIDE SEQUENCE [LARGE SCALE GENOMIC DNA]</scope>
    <source>
        <strain evidence="1 2">FJI-L2-BK-P2</strain>
    </source>
</reference>
<evidence type="ECO:0000313" key="2">
    <source>
        <dbReference type="Proteomes" id="UP001316803"/>
    </source>
</evidence>
<gene>
    <name evidence="1" type="ORF">OHC33_000007</name>
</gene>
<comment type="caution">
    <text evidence="1">The sequence shown here is derived from an EMBL/GenBank/DDBJ whole genome shotgun (WGS) entry which is preliminary data.</text>
</comment>
<protein>
    <submittedName>
        <fullName evidence="1">Uncharacterized protein</fullName>
    </submittedName>
</protein>